<keyword evidence="4 7" id="KW-0238">DNA-binding</keyword>
<dbReference type="SMART" id="SM00448">
    <property type="entry name" value="REC"/>
    <property type="match status" value="1"/>
</dbReference>
<keyword evidence="1 6" id="KW-0597">Phosphoprotein</keyword>
<evidence type="ECO:0000256" key="6">
    <source>
        <dbReference type="PROSITE-ProRule" id="PRU00169"/>
    </source>
</evidence>
<dbReference type="PANTHER" id="PTHR48111:SF22">
    <property type="entry name" value="REGULATOR OF RPOS"/>
    <property type="match status" value="1"/>
</dbReference>
<evidence type="ECO:0000259" key="8">
    <source>
        <dbReference type="PROSITE" id="PS50110"/>
    </source>
</evidence>
<dbReference type="InterPro" id="IPR001789">
    <property type="entry name" value="Sig_transdc_resp-reg_receiver"/>
</dbReference>
<dbReference type="GO" id="GO:0006355">
    <property type="term" value="P:regulation of DNA-templated transcription"/>
    <property type="evidence" value="ECO:0007669"/>
    <property type="project" value="InterPro"/>
</dbReference>
<dbReference type="SMART" id="SM00862">
    <property type="entry name" value="Trans_reg_C"/>
    <property type="match status" value="1"/>
</dbReference>
<dbReference type="GO" id="GO:0000976">
    <property type="term" value="F:transcription cis-regulatory region binding"/>
    <property type="evidence" value="ECO:0007669"/>
    <property type="project" value="TreeGrafter"/>
</dbReference>
<dbReference type="SUPFAM" id="SSF46894">
    <property type="entry name" value="C-terminal effector domain of the bipartite response regulators"/>
    <property type="match status" value="1"/>
</dbReference>
<dbReference type="HOGENOM" id="CLU_000445_30_1_10"/>
<feature type="modified residue" description="4-aspartylphosphate" evidence="6">
    <location>
        <position position="51"/>
    </location>
</feature>
<dbReference type="Proteomes" id="UP000008811">
    <property type="component" value="Chromosome"/>
</dbReference>
<feature type="DNA-binding region" description="OmpR/PhoB-type" evidence="7">
    <location>
        <begin position="123"/>
        <end position="221"/>
    </location>
</feature>
<evidence type="ECO:0000313" key="11">
    <source>
        <dbReference type="Proteomes" id="UP000008811"/>
    </source>
</evidence>
<dbReference type="Gene3D" id="3.40.50.2300">
    <property type="match status" value="1"/>
</dbReference>
<dbReference type="InterPro" id="IPR039420">
    <property type="entry name" value="WalR-like"/>
</dbReference>
<dbReference type="InterPro" id="IPR016032">
    <property type="entry name" value="Sig_transdc_resp-reg_C-effctor"/>
</dbReference>
<sequence>MRLLIIEDEPGIAGFLKEGLEEEYFAVDVASDGRTGLDLAMTNEYDLLLVDWMIPGISGIEVCRRLRKEGNDVPIIFLTAKDTIEDVVFGLDAGANDYIRKPFEFEELLARIRVQLRRRGSESSKLSTGELTVDPASHQARCESIDLALTPKEFALLEFLLRNKGRVCTRSRIIEHVWDMHFDSDTSVIDVYINFLRKKLDAAGCRDLIQTIRGVGYIIRDEGGEAQ</sequence>
<keyword evidence="11" id="KW-1185">Reference proteome</keyword>
<dbReference type="SUPFAM" id="SSF52172">
    <property type="entry name" value="CheY-like"/>
    <property type="match status" value="1"/>
</dbReference>
<evidence type="ECO:0000256" key="1">
    <source>
        <dbReference type="ARBA" id="ARBA00022553"/>
    </source>
</evidence>
<dbReference type="STRING" id="517417.Cpar_1213"/>
<dbReference type="InterPro" id="IPR001867">
    <property type="entry name" value="OmpR/PhoB-type_DNA-bd"/>
</dbReference>
<dbReference type="EMBL" id="CP001099">
    <property type="protein sequence ID" value="ACF11618.1"/>
    <property type="molecule type" value="Genomic_DNA"/>
</dbReference>
<dbReference type="Pfam" id="PF00486">
    <property type="entry name" value="Trans_reg_C"/>
    <property type="match status" value="1"/>
</dbReference>
<evidence type="ECO:0000256" key="2">
    <source>
        <dbReference type="ARBA" id="ARBA00023012"/>
    </source>
</evidence>
<proteinExistence type="predicted"/>
<evidence type="ECO:0000259" key="9">
    <source>
        <dbReference type="PROSITE" id="PS51755"/>
    </source>
</evidence>
<dbReference type="CDD" id="cd00383">
    <property type="entry name" value="trans_reg_C"/>
    <property type="match status" value="1"/>
</dbReference>
<protein>
    <submittedName>
        <fullName evidence="10">Two component transcriptional regulator, winged helix family</fullName>
    </submittedName>
</protein>
<dbReference type="PROSITE" id="PS51755">
    <property type="entry name" value="OMPR_PHOB"/>
    <property type="match status" value="1"/>
</dbReference>
<dbReference type="CDD" id="cd19935">
    <property type="entry name" value="REC_OmpR_CusR-like"/>
    <property type="match status" value="1"/>
</dbReference>
<feature type="domain" description="OmpR/PhoB-type" evidence="9">
    <location>
        <begin position="123"/>
        <end position="221"/>
    </location>
</feature>
<evidence type="ECO:0000256" key="7">
    <source>
        <dbReference type="PROSITE-ProRule" id="PRU01091"/>
    </source>
</evidence>
<keyword evidence="3" id="KW-0805">Transcription regulation</keyword>
<dbReference type="GO" id="GO:0000156">
    <property type="term" value="F:phosphorelay response regulator activity"/>
    <property type="evidence" value="ECO:0007669"/>
    <property type="project" value="TreeGrafter"/>
</dbReference>
<dbReference type="PROSITE" id="PS50110">
    <property type="entry name" value="RESPONSE_REGULATORY"/>
    <property type="match status" value="1"/>
</dbReference>
<dbReference type="PANTHER" id="PTHR48111">
    <property type="entry name" value="REGULATOR OF RPOS"/>
    <property type="match status" value="1"/>
</dbReference>
<keyword evidence="5" id="KW-0804">Transcription</keyword>
<keyword evidence="2" id="KW-0902">Two-component regulatory system</keyword>
<dbReference type="OrthoDB" id="9790442at2"/>
<dbReference type="InterPro" id="IPR011006">
    <property type="entry name" value="CheY-like_superfamily"/>
</dbReference>
<gene>
    <name evidence="10" type="ordered locus">Cpar_1213</name>
</gene>
<dbReference type="Gene3D" id="1.10.10.10">
    <property type="entry name" value="Winged helix-like DNA-binding domain superfamily/Winged helix DNA-binding domain"/>
    <property type="match status" value="1"/>
</dbReference>
<dbReference type="FunFam" id="3.40.50.2300:FF:000001">
    <property type="entry name" value="DNA-binding response regulator PhoB"/>
    <property type="match status" value="1"/>
</dbReference>
<dbReference type="FunFam" id="1.10.10.10:FF:000005">
    <property type="entry name" value="Two-component system response regulator"/>
    <property type="match status" value="1"/>
</dbReference>
<dbReference type="RefSeq" id="WP_012502451.1">
    <property type="nucleotide sequence ID" value="NC_011027.1"/>
</dbReference>
<evidence type="ECO:0000313" key="10">
    <source>
        <dbReference type="EMBL" id="ACF11618.1"/>
    </source>
</evidence>
<dbReference type="InterPro" id="IPR036388">
    <property type="entry name" value="WH-like_DNA-bd_sf"/>
</dbReference>
<dbReference type="GO" id="GO:0005829">
    <property type="term" value="C:cytosol"/>
    <property type="evidence" value="ECO:0007669"/>
    <property type="project" value="TreeGrafter"/>
</dbReference>
<dbReference type="Pfam" id="PF00072">
    <property type="entry name" value="Response_reg"/>
    <property type="match status" value="1"/>
</dbReference>
<name>B3QNW5_CHLP8</name>
<feature type="domain" description="Response regulatory" evidence="8">
    <location>
        <begin position="2"/>
        <end position="116"/>
    </location>
</feature>
<accession>B3QNW5</accession>
<evidence type="ECO:0000256" key="4">
    <source>
        <dbReference type="ARBA" id="ARBA00023125"/>
    </source>
</evidence>
<evidence type="ECO:0000256" key="3">
    <source>
        <dbReference type="ARBA" id="ARBA00023015"/>
    </source>
</evidence>
<organism evidence="10 11">
    <name type="scientific">Chlorobaculum parvum (strain DSM 263 / NCIMB 8327)</name>
    <name type="common">Chlorobium vibrioforme subsp. thiosulfatophilum</name>
    <dbReference type="NCBI Taxonomy" id="517417"/>
    <lineage>
        <taxon>Bacteria</taxon>
        <taxon>Pseudomonadati</taxon>
        <taxon>Chlorobiota</taxon>
        <taxon>Chlorobiia</taxon>
        <taxon>Chlorobiales</taxon>
        <taxon>Chlorobiaceae</taxon>
        <taxon>Chlorobaculum</taxon>
    </lineage>
</organism>
<dbReference type="eggNOG" id="COG0745">
    <property type="taxonomic scope" value="Bacteria"/>
</dbReference>
<reference evidence="10" key="1">
    <citation type="submission" date="2008-06" db="EMBL/GenBank/DDBJ databases">
        <title>Complete sequence of Chlorobaculum parvum NCIB 8327.</title>
        <authorList>
            <consortium name="US DOE Joint Genome Institute"/>
            <person name="Lucas S."/>
            <person name="Copeland A."/>
            <person name="Lapidus A."/>
            <person name="Glavina del Rio T."/>
            <person name="Dalin E."/>
            <person name="Tice H."/>
            <person name="Bruce D."/>
            <person name="Goodwin L."/>
            <person name="Pitluck S."/>
            <person name="Schmutz J."/>
            <person name="Larimer F."/>
            <person name="Land M."/>
            <person name="Hauser L."/>
            <person name="Kyrpides N."/>
            <person name="Mikhailova N."/>
            <person name="Zhao F."/>
            <person name="Li T."/>
            <person name="Liu Z."/>
            <person name="Overmann J."/>
            <person name="Bryant D.A."/>
            <person name="Richardson P."/>
        </authorList>
    </citation>
    <scope>NUCLEOTIDE SEQUENCE [LARGE SCALE GENOMIC DNA]</scope>
    <source>
        <strain evidence="10">NCIB 8327</strain>
    </source>
</reference>
<evidence type="ECO:0000256" key="5">
    <source>
        <dbReference type="ARBA" id="ARBA00023163"/>
    </source>
</evidence>
<dbReference type="KEGG" id="cpc:Cpar_1213"/>
<dbReference type="GO" id="GO:0032993">
    <property type="term" value="C:protein-DNA complex"/>
    <property type="evidence" value="ECO:0007669"/>
    <property type="project" value="TreeGrafter"/>
</dbReference>
<dbReference type="AlphaFoldDB" id="B3QNW5"/>
<dbReference type="Gene3D" id="6.10.250.690">
    <property type="match status" value="1"/>
</dbReference>